<evidence type="ECO:0000256" key="1">
    <source>
        <dbReference type="SAM" id="Phobius"/>
    </source>
</evidence>
<feature type="transmembrane region" description="Helical" evidence="1">
    <location>
        <begin position="33"/>
        <end position="55"/>
    </location>
</feature>
<organism evidence="2 3">
    <name type="scientific">Thermoproteota archaeon</name>
    <dbReference type="NCBI Taxonomy" id="2056631"/>
    <lineage>
        <taxon>Archaea</taxon>
        <taxon>Thermoproteota</taxon>
    </lineage>
</organism>
<proteinExistence type="predicted"/>
<keyword evidence="1" id="KW-1133">Transmembrane helix</keyword>
<dbReference type="AlphaFoldDB" id="A0A497F2Z7"/>
<comment type="caution">
    <text evidence="2">The sequence shown here is derived from an EMBL/GenBank/DDBJ whole genome shotgun (WGS) entry which is preliminary data.</text>
</comment>
<name>A0A497F2Z7_9CREN</name>
<keyword evidence="1" id="KW-0472">Membrane</keyword>
<protein>
    <submittedName>
        <fullName evidence="2">Uncharacterized protein</fullName>
    </submittedName>
</protein>
<dbReference type="Proteomes" id="UP000269499">
    <property type="component" value="Unassembled WGS sequence"/>
</dbReference>
<keyword evidence="1" id="KW-0812">Transmembrane</keyword>
<reference evidence="2 3" key="1">
    <citation type="submission" date="2018-06" db="EMBL/GenBank/DDBJ databases">
        <title>Extensive metabolic versatility and redundancy in microbially diverse, dynamic hydrothermal sediments.</title>
        <authorList>
            <person name="Dombrowski N."/>
            <person name="Teske A."/>
            <person name="Baker B.J."/>
        </authorList>
    </citation>
    <scope>NUCLEOTIDE SEQUENCE [LARGE SCALE GENOMIC DNA]</scope>
    <source>
        <strain evidence="2">B20_G2</strain>
    </source>
</reference>
<evidence type="ECO:0000313" key="3">
    <source>
        <dbReference type="Proteomes" id="UP000269499"/>
    </source>
</evidence>
<dbReference type="EMBL" id="QMRA01000052">
    <property type="protein sequence ID" value="RLE53776.1"/>
    <property type="molecule type" value="Genomic_DNA"/>
</dbReference>
<evidence type="ECO:0000313" key="2">
    <source>
        <dbReference type="EMBL" id="RLE53776.1"/>
    </source>
</evidence>
<gene>
    <name evidence="2" type="ORF">DRJ26_02945</name>
</gene>
<sequence>MRSALKSILIPVIALIIFISSYFSWIAEKVLHISYSASAILGLAIIIAGIIAMYYGEGKLKIPGL</sequence>
<accession>A0A497F2Z7</accession>
<feature type="transmembrane region" description="Helical" evidence="1">
    <location>
        <begin position="7"/>
        <end position="27"/>
    </location>
</feature>